<reference evidence="3 4" key="1">
    <citation type="submission" date="2023-10" db="EMBL/GenBank/DDBJ databases">
        <title>Chromosome-scale genome assembly provides insights into flower coloration mechanisms of Canna indica.</title>
        <authorList>
            <person name="Li C."/>
        </authorList>
    </citation>
    <scope>NUCLEOTIDE SEQUENCE [LARGE SCALE GENOMIC DNA]</scope>
    <source>
        <tissue evidence="3">Flower</tissue>
    </source>
</reference>
<dbReference type="Gene3D" id="1.25.40.10">
    <property type="entry name" value="Tetratricopeptide repeat domain"/>
    <property type="match status" value="2"/>
</dbReference>
<dbReference type="InterPro" id="IPR011990">
    <property type="entry name" value="TPR-like_helical_dom_sf"/>
</dbReference>
<dbReference type="AlphaFoldDB" id="A0AAQ3L3K6"/>
<dbReference type="InterPro" id="IPR002885">
    <property type="entry name" value="PPR_rpt"/>
</dbReference>
<dbReference type="Proteomes" id="UP001327560">
    <property type="component" value="Chromosome 9"/>
</dbReference>
<sequence>MLLPLPRARCLSLLGLCSNIKQVKQIHAQLITNSLLRQLSAVAKLIERYFVVDNGESCARLIFEQHAGSSDLISNVMLRYSHPEEALTLFSDQIRRGLVMRDCFAYTYVLKSCTQLNALREGMQVHGRIVKSGFASDIVVGTTVIHFYASCKGIRSAHRVFDEMTTRNVVTWNALMIGCCLNDSAEEALVLFKEMLQHGLASTDRTAIALLSACSQLCNLVLGFMVHAYICKTIARHQDCVFIGTGLVDMYCKCGCLMSALRVFDGMTEKNVLTWSAMILGLAIHGKGEAALAQLYEMEKEGLTPNAVTFTGLLSACCHNGLIEEGLYLFDAIKSRFGIEPCMQHYGCIVDLLGRAGMVKEAYEFVRRMPIEPDAIVWRALLGACRIHKHEKLGEEIGKNLLHLEKKSTLAINNCEDYIALSNIYASAERWEDVSTLRQQMKKSAANNRSGRSAV</sequence>
<dbReference type="EMBL" id="CP136898">
    <property type="protein sequence ID" value="WOL19704.1"/>
    <property type="molecule type" value="Genomic_DNA"/>
</dbReference>
<dbReference type="GO" id="GO:0003723">
    <property type="term" value="F:RNA binding"/>
    <property type="evidence" value="ECO:0007669"/>
    <property type="project" value="InterPro"/>
</dbReference>
<dbReference type="InterPro" id="IPR046848">
    <property type="entry name" value="E_motif"/>
</dbReference>
<dbReference type="NCBIfam" id="TIGR00756">
    <property type="entry name" value="PPR"/>
    <property type="match status" value="2"/>
</dbReference>
<keyword evidence="4" id="KW-1185">Reference proteome</keyword>
<evidence type="ECO:0000256" key="2">
    <source>
        <dbReference type="PROSITE-ProRule" id="PRU00708"/>
    </source>
</evidence>
<evidence type="ECO:0000313" key="4">
    <source>
        <dbReference type="Proteomes" id="UP001327560"/>
    </source>
</evidence>
<feature type="repeat" description="PPR" evidence="2">
    <location>
        <begin position="271"/>
        <end position="305"/>
    </location>
</feature>
<evidence type="ECO:0000256" key="1">
    <source>
        <dbReference type="ARBA" id="ARBA00022737"/>
    </source>
</evidence>
<evidence type="ECO:0000313" key="3">
    <source>
        <dbReference type="EMBL" id="WOL19704.1"/>
    </source>
</evidence>
<dbReference type="Pfam" id="PF01535">
    <property type="entry name" value="PPR"/>
    <property type="match status" value="1"/>
</dbReference>
<proteinExistence type="predicted"/>
<dbReference type="PANTHER" id="PTHR47926:SF458">
    <property type="entry name" value="PENTATRICOPEPTIDE REPEAT-CONTAINING PROTEIN"/>
    <property type="match status" value="1"/>
</dbReference>
<dbReference type="GO" id="GO:0009451">
    <property type="term" value="P:RNA modification"/>
    <property type="evidence" value="ECO:0007669"/>
    <property type="project" value="InterPro"/>
</dbReference>
<keyword evidence="1" id="KW-0677">Repeat</keyword>
<dbReference type="FunFam" id="1.25.40.10:FF:000242">
    <property type="entry name" value="Pentatricopeptide repeat-containing protein"/>
    <property type="match status" value="1"/>
</dbReference>
<dbReference type="PROSITE" id="PS51375">
    <property type="entry name" value="PPR"/>
    <property type="match status" value="3"/>
</dbReference>
<feature type="repeat" description="PPR" evidence="2">
    <location>
        <begin position="168"/>
        <end position="202"/>
    </location>
</feature>
<accession>A0AAQ3L3K6</accession>
<feature type="repeat" description="PPR" evidence="2">
    <location>
        <begin position="306"/>
        <end position="341"/>
    </location>
</feature>
<organism evidence="3 4">
    <name type="scientific">Canna indica</name>
    <name type="common">Indian-shot</name>
    <dbReference type="NCBI Taxonomy" id="4628"/>
    <lineage>
        <taxon>Eukaryota</taxon>
        <taxon>Viridiplantae</taxon>
        <taxon>Streptophyta</taxon>
        <taxon>Embryophyta</taxon>
        <taxon>Tracheophyta</taxon>
        <taxon>Spermatophyta</taxon>
        <taxon>Magnoliopsida</taxon>
        <taxon>Liliopsida</taxon>
        <taxon>Zingiberales</taxon>
        <taxon>Cannaceae</taxon>
        <taxon>Canna</taxon>
    </lineage>
</organism>
<dbReference type="PANTHER" id="PTHR47926">
    <property type="entry name" value="PENTATRICOPEPTIDE REPEAT-CONTAINING PROTEIN"/>
    <property type="match status" value="1"/>
</dbReference>
<dbReference type="Pfam" id="PF20431">
    <property type="entry name" value="E_motif"/>
    <property type="match status" value="1"/>
</dbReference>
<protein>
    <submittedName>
        <fullName evidence="3">Pentatricopeptide repeat-containing protein</fullName>
    </submittedName>
</protein>
<gene>
    <name evidence="3" type="ORF">Cni_G28506</name>
</gene>
<dbReference type="FunFam" id="1.25.40.10:FF:000344">
    <property type="entry name" value="Pentatricopeptide repeat-containing protein"/>
    <property type="match status" value="1"/>
</dbReference>
<name>A0AAQ3L3K6_9LILI</name>
<dbReference type="InterPro" id="IPR046960">
    <property type="entry name" value="PPR_At4g14850-like_plant"/>
</dbReference>
<dbReference type="Pfam" id="PF13041">
    <property type="entry name" value="PPR_2"/>
    <property type="match status" value="2"/>
</dbReference>